<organism evidence="1 2">
    <name type="scientific">Hyaloperonospora arabidopsidis (strain Emoy2)</name>
    <name type="common">Downy mildew agent</name>
    <name type="synonym">Peronospora arabidopsidis</name>
    <dbReference type="NCBI Taxonomy" id="559515"/>
    <lineage>
        <taxon>Eukaryota</taxon>
        <taxon>Sar</taxon>
        <taxon>Stramenopiles</taxon>
        <taxon>Oomycota</taxon>
        <taxon>Peronosporomycetes</taxon>
        <taxon>Peronosporales</taxon>
        <taxon>Peronosporaceae</taxon>
        <taxon>Hyaloperonospora</taxon>
    </lineage>
</organism>
<dbReference type="Proteomes" id="UP000011713">
    <property type="component" value="Unassembled WGS sequence"/>
</dbReference>
<dbReference type="VEuPathDB" id="FungiDB:HpaG803185"/>
<dbReference type="HOGENOM" id="CLU_1484705_0_0_1"/>
<sequence length="197" mass="22712">MLLRELHRVSYHVRLHSITLERPPGVSCVAPTSQYWAGSPANERSITAFPSQDWIARASLHAQAEDRNVLGYALRPTTSTFSINQGWRYIATKLYTWHWSCQGRCPSRVWRSWIASKRSEVSFPSWLMTRARYVTWLEAAESLAKENSSTVAGFSLRFERLKKSNPALRHGNEVLKGLRYSDRLRLHSSEDHGTRPR</sequence>
<evidence type="ECO:0000313" key="2">
    <source>
        <dbReference type="Proteomes" id="UP000011713"/>
    </source>
</evidence>
<accession>M4BA75</accession>
<keyword evidence="2" id="KW-1185">Reference proteome</keyword>
<proteinExistence type="predicted"/>
<dbReference type="AlphaFoldDB" id="M4BA75"/>
<evidence type="ECO:0000313" key="1">
    <source>
        <dbReference type="EnsemblProtists" id="HpaP803185"/>
    </source>
</evidence>
<reference evidence="2" key="1">
    <citation type="journal article" date="2010" name="Science">
        <title>Signatures of adaptation to obligate biotrophy in the Hyaloperonospora arabidopsidis genome.</title>
        <authorList>
            <person name="Baxter L."/>
            <person name="Tripathy S."/>
            <person name="Ishaque N."/>
            <person name="Boot N."/>
            <person name="Cabral A."/>
            <person name="Kemen E."/>
            <person name="Thines M."/>
            <person name="Ah-Fong A."/>
            <person name="Anderson R."/>
            <person name="Badejoko W."/>
            <person name="Bittner-Eddy P."/>
            <person name="Boore J.L."/>
            <person name="Chibucos M.C."/>
            <person name="Coates M."/>
            <person name="Dehal P."/>
            <person name="Delehaunty K."/>
            <person name="Dong S."/>
            <person name="Downton P."/>
            <person name="Dumas B."/>
            <person name="Fabro G."/>
            <person name="Fronick C."/>
            <person name="Fuerstenberg S.I."/>
            <person name="Fulton L."/>
            <person name="Gaulin E."/>
            <person name="Govers F."/>
            <person name="Hughes L."/>
            <person name="Humphray S."/>
            <person name="Jiang R.H."/>
            <person name="Judelson H."/>
            <person name="Kamoun S."/>
            <person name="Kyung K."/>
            <person name="Meijer H."/>
            <person name="Minx P."/>
            <person name="Morris P."/>
            <person name="Nelson J."/>
            <person name="Phuntumart V."/>
            <person name="Qutob D."/>
            <person name="Rehmany A."/>
            <person name="Rougon-Cardoso A."/>
            <person name="Ryden P."/>
            <person name="Torto-Alalibo T."/>
            <person name="Studholme D."/>
            <person name="Wang Y."/>
            <person name="Win J."/>
            <person name="Wood J."/>
            <person name="Clifton S.W."/>
            <person name="Rogers J."/>
            <person name="Van den Ackerveken G."/>
            <person name="Jones J.D."/>
            <person name="McDowell J.M."/>
            <person name="Beynon J."/>
            <person name="Tyler B.M."/>
        </authorList>
    </citation>
    <scope>NUCLEOTIDE SEQUENCE [LARGE SCALE GENOMIC DNA]</scope>
    <source>
        <strain evidence="2">Emoy2</strain>
    </source>
</reference>
<name>M4BA75_HYAAE</name>
<dbReference type="EMBL" id="JH598060">
    <property type="status" value="NOT_ANNOTATED_CDS"/>
    <property type="molecule type" value="Genomic_DNA"/>
</dbReference>
<protein>
    <submittedName>
        <fullName evidence="1">Uncharacterized protein</fullName>
    </submittedName>
</protein>
<dbReference type="EnsemblProtists" id="HpaT803185">
    <property type="protein sequence ID" value="HpaP803185"/>
    <property type="gene ID" value="HpaG803185"/>
</dbReference>
<dbReference type="InParanoid" id="M4BA75"/>
<reference evidence="1" key="2">
    <citation type="submission" date="2015-06" db="UniProtKB">
        <authorList>
            <consortium name="EnsemblProtists"/>
        </authorList>
    </citation>
    <scope>IDENTIFICATION</scope>
    <source>
        <strain evidence="1">Emoy2</strain>
    </source>
</reference>